<evidence type="ECO:0000256" key="2">
    <source>
        <dbReference type="SAM" id="Phobius"/>
    </source>
</evidence>
<evidence type="ECO:0000313" key="3">
    <source>
        <dbReference type="EMBL" id="GIL47847.1"/>
    </source>
</evidence>
<name>A0A8J4AVK8_9CHLO</name>
<comment type="caution">
    <text evidence="3">The sequence shown here is derived from an EMBL/GenBank/DDBJ whole genome shotgun (WGS) entry which is preliminary data.</text>
</comment>
<keyword evidence="2" id="KW-0472">Membrane</keyword>
<proteinExistence type="predicted"/>
<feature type="compositionally biased region" description="Low complexity" evidence="1">
    <location>
        <begin position="1416"/>
        <end position="1426"/>
    </location>
</feature>
<feature type="transmembrane region" description="Helical" evidence="2">
    <location>
        <begin position="128"/>
        <end position="148"/>
    </location>
</feature>
<feature type="compositionally biased region" description="Low complexity" evidence="1">
    <location>
        <begin position="857"/>
        <end position="876"/>
    </location>
</feature>
<dbReference type="EMBL" id="BNCO01000005">
    <property type="protein sequence ID" value="GIL47847.1"/>
    <property type="molecule type" value="Genomic_DNA"/>
</dbReference>
<organism evidence="3 4">
    <name type="scientific">Volvox africanus</name>
    <dbReference type="NCBI Taxonomy" id="51714"/>
    <lineage>
        <taxon>Eukaryota</taxon>
        <taxon>Viridiplantae</taxon>
        <taxon>Chlorophyta</taxon>
        <taxon>core chlorophytes</taxon>
        <taxon>Chlorophyceae</taxon>
        <taxon>CS clade</taxon>
        <taxon>Chlamydomonadales</taxon>
        <taxon>Volvocaceae</taxon>
        <taxon>Volvox</taxon>
    </lineage>
</organism>
<evidence type="ECO:0000313" key="4">
    <source>
        <dbReference type="Proteomes" id="UP000747399"/>
    </source>
</evidence>
<feature type="region of interest" description="Disordered" evidence="1">
    <location>
        <begin position="1"/>
        <end position="21"/>
    </location>
</feature>
<feature type="transmembrane region" description="Helical" evidence="2">
    <location>
        <begin position="93"/>
        <end position="116"/>
    </location>
</feature>
<evidence type="ECO:0008006" key="5">
    <source>
        <dbReference type="Google" id="ProtNLM"/>
    </source>
</evidence>
<reference evidence="3" key="1">
    <citation type="journal article" date="2021" name="Proc. Natl. Acad. Sci. U.S.A.">
        <title>Three genomes in the algal genus Volvox reveal the fate of a haploid sex-determining region after a transition to homothallism.</title>
        <authorList>
            <person name="Yamamoto K."/>
            <person name="Hamaji T."/>
            <person name="Kawai-Toyooka H."/>
            <person name="Matsuzaki R."/>
            <person name="Takahashi F."/>
            <person name="Nishimura Y."/>
            <person name="Kawachi M."/>
            <person name="Noguchi H."/>
            <person name="Minakuchi Y."/>
            <person name="Umen J.G."/>
            <person name="Toyoda A."/>
            <person name="Nozaki H."/>
        </authorList>
    </citation>
    <scope>NUCLEOTIDE SEQUENCE</scope>
    <source>
        <strain evidence="3">NIES-3780</strain>
    </source>
</reference>
<gene>
    <name evidence="3" type="ORF">Vafri_4496</name>
</gene>
<keyword evidence="2" id="KW-1133">Transmembrane helix</keyword>
<dbReference type="Proteomes" id="UP000747399">
    <property type="component" value="Unassembled WGS sequence"/>
</dbReference>
<keyword evidence="4" id="KW-1185">Reference proteome</keyword>
<feature type="region of interest" description="Disordered" evidence="1">
    <location>
        <begin position="1565"/>
        <end position="1585"/>
    </location>
</feature>
<evidence type="ECO:0000256" key="1">
    <source>
        <dbReference type="SAM" id="MobiDB-lite"/>
    </source>
</evidence>
<feature type="region of interest" description="Disordered" evidence="1">
    <location>
        <begin position="820"/>
        <end position="884"/>
    </location>
</feature>
<protein>
    <recommendedName>
        <fullName evidence="5">Transmembrane protein</fullName>
    </recommendedName>
</protein>
<accession>A0A8J4AVK8</accession>
<feature type="region of interest" description="Disordered" evidence="1">
    <location>
        <begin position="1416"/>
        <end position="1448"/>
    </location>
</feature>
<keyword evidence="2" id="KW-0812">Transmembrane</keyword>
<sequence>MLRKRPPQKETLVSDDQEPPQKNFYNGKKAKHISLRVLASTLSAAVVAAVNPAPDVRSQAYSEYLTSQVHGLTIGWHVFRTVTEGAFLASYGLAFNTLVVQVFWSMSVGSVLMYFLGRSIWMSWRESICVWTNIIYGLVTVLKIFHLLDRLPNENHYMFKHCFLTMADAAFSQTPVHKQYAVQFAEAGIRVIVWRRYNVLANTPTLGVIIISIAWQIWLVTFSSMLQARHVSAFRRQRCASGSANPAPTSTPVTSRPASCEVEVAVEPVETCTPPASTSTGPTPPLALLAAAALPSLAPVLPLRPVRNRRSSIGASTMAAATGTAAVTGPGNGTSASCMQSPVEPLRLSSTAVPSSQKRFMRALRGVARGPSSYVLLSHQRRQVCGPHSASVQFYIPAANPDMLSGNWRERLSLSIAEGAPGWQVANMCVRKGSLIVHLDLVYVPRGREAAGVTAASPAITGPAALPDGVANNGDVGFPGVSYSEQPFDAAGACNPKAVLDEYIDGMGAECLMELLGLHPDLPAGPFQPVSVQINDQLWNLPIAPDTTTAPCTSTATTTTITNSTMETMAFQVEPEPVACDSSTAAPEAAPEIKSDVAPQNPAIATSARHEMWIRLVLLPLQTAMRPPADMRSSEYNCFLSERVAVLHLSYAAFICLTAVALPVVREISTVNPITLFLFISTELLTLASHLALGRGPWRSMRCSLVYVGVAMRTLQMAACTSGFLPHVLRDGDCISGRWIQKVMLITTLQALCMQSPVRSFFLVRMPSVMLSIYVHVFVCRTGTALRNAATLHLGWEGLLFYISAIFQLRHLEAFRRQRDPSGCCQQNPVTSAAKSTAEDKRQPPSCRVARKSHEGTAVSAATASGKSTTATLASSIPGPAAEDGKTVAADATVAAFVPVAAPGDPCDVSIDTPTLGMAPRRAARLQLHFTCAPAIVEELQVVLRHVNPVAMSSGVHSAHTVRDITRALVAPAGAAAAPLLVPACFTAELTLVASPADMPGLVHVELWRGRRRVCSHPVLLVATPEMRQQFTGGSAPRADMSADIACDAHRGVPGAEGAVGRDNACLWLDDVRRYVGSLRDQGHIAAADQFVEELGIWLAQAAALERGLTGNQNASTQRVANVLYFHGYGSEFMYVKPRRVSGCGGSGDEAAVAAAVPDPLQDTLRQLLLCQGSMLLAVAVEAGCIALSEHLMGLLMGEIGATRRGLLESTRTPVTQLPLLHAAVKSGDAQMVDLIAEWSTSCGMKDIWAHEAAVLAVSLESRASSAVGDTASLEAALQRSTGTGGGGFAAMARRPSRLLPHVAQDISRRTSSTFRAFEVRPSGGLVDAPADAGAEPLRHYVAGSKGNAESTNHMVAMDTGGSIYSETADSYAGPDLETEGNYLSEESPFKIIDFRASNRPAVSSMVAVSSVSRGGSSLASGSEAVTGPSETVVSDGSRSSGALGGGSSSGLVDGGVLVLTPLHISLALGDEGRLANHILRTYPEAAELWRTSHLDMEVEPAVNVGGGGSVRLEASTSAADSPALSPQPTIVMESFGSSTGRPANLAAVAPAYSSMPGLACLAKTSGTRREGRDGGDSMDADDATADDAMDVGSLKSISLSEVAFYEGIRWVNEDAPERRPGFKVVRM</sequence>
<feature type="compositionally biased region" description="Polar residues" evidence="1">
    <location>
        <begin position="824"/>
        <end position="835"/>
    </location>
</feature>
<feature type="transmembrane region" description="Helical" evidence="2">
    <location>
        <begin position="206"/>
        <end position="228"/>
    </location>
</feature>